<dbReference type="InterPro" id="IPR016024">
    <property type="entry name" value="ARM-type_fold"/>
</dbReference>
<sequence>MSQVRSAPELDSRRRRRDSDDESGERDLDTRRHRRRSPSSESCSSSGDDDRSRRHRHDESSRRRQRDQSHRRDRGGHDERRRRSPQRRKEPTPPPPLLPEMIPGRTGGIYIPPFRMAQMMREVEDKSSAEYQRLSWDALKKSINGLVNKVNATNVKNIVPELFAENLVRGRGLFCQSCIKSQMASPGFTDVFAALVAIVNTKFPEIGRLLLVRVVLQLKRAYKRNDKPQLLAATKFIAHLVNQAGHCS</sequence>
<dbReference type="FunCoup" id="A0A0P0XZW1">
    <property type="interactions" value="4"/>
</dbReference>
<dbReference type="eggNOG" id="KOG2140">
    <property type="taxonomic scope" value="Eukaryota"/>
</dbReference>
<keyword evidence="3" id="KW-1185">Reference proteome</keyword>
<accession>A0A0P0XZW1</accession>
<dbReference type="InterPro" id="IPR050781">
    <property type="entry name" value="CWC22_splicing_factor"/>
</dbReference>
<evidence type="ECO:0000256" key="1">
    <source>
        <dbReference type="SAM" id="MobiDB-lite"/>
    </source>
</evidence>
<evidence type="ECO:0000313" key="3">
    <source>
        <dbReference type="Proteomes" id="UP000059680"/>
    </source>
</evidence>
<dbReference type="STRING" id="39947.A0A0P0XZW1"/>
<dbReference type="AlphaFoldDB" id="A0A0P0XZW1"/>
<dbReference type="FunFam" id="1.25.40.180:FF:000151">
    <property type="entry name" value="Initiation factor eIF-4 gamma MA3"/>
    <property type="match status" value="1"/>
</dbReference>
<dbReference type="Proteomes" id="UP000059680">
    <property type="component" value="Chromosome 11"/>
</dbReference>
<dbReference type="SMR" id="A0A0P0XZW1"/>
<evidence type="ECO:0000313" key="2">
    <source>
        <dbReference type="EMBL" id="BAT12718.1"/>
    </source>
</evidence>
<reference evidence="2 3" key="2">
    <citation type="journal article" date="2013" name="Plant Cell Physiol.">
        <title>Rice Annotation Project Database (RAP-DB): an integrative and interactive database for rice genomics.</title>
        <authorList>
            <person name="Sakai H."/>
            <person name="Lee S.S."/>
            <person name="Tanaka T."/>
            <person name="Numa H."/>
            <person name="Kim J."/>
            <person name="Kawahara Y."/>
            <person name="Wakimoto H."/>
            <person name="Yang C.C."/>
            <person name="Iwamoto M."/>
            <person name="Abe T."/>
            <person name="Yamada Y."/>
            <person name="Muto A."/>
            <person name="Inokuchi H."/>
            <person name="Ikemura T."/>
            <person name="Matsumoto T."/>
            <person name="Sasaki T."/>
            <person name="Itoh T."/>
        </authorList>
    </citation>
    <scope>NUCLEOTIDE SEQUENCE [LARGE SCALE GENOMIC DNA]</scope>
    <source>
        <strain evidence="3">cv. Nipponbare</strain>
    </source>
</reference>
<feature type="region of interest" description="Disordered" evidence="1">
    <location>
        <begin position="1"/>
        <end position="104"/>
    </location>
</feature>
<dbReference type="InParanoid" id="A0A0P0XZW1"/>
<gene>
    <name evidence="2" type="ordered locus">Os11g0151600</name>
    <name evidence="2" type="ORF">OSNPB_110151600</name>
</gene>
<dbReference type="PANTHER" id="PTHR18034">
    <property type="entry name" value="CELL CYCLE CONTROL PROTEIN CWF22-RELATED"/>
    <property type="match status" value="1"/>
</dbReference>
<dbReference type="PaxDb" id="39947-A0A0P0XZW1"/>
<reference evidence="3" key="1">
    <citation type="journal article" date="2005" name="Nature">
        <title>The map-based sequence of the rice genome.</title>
        <authorList>
            <consortium name="International rice genome sequencing project (IRGSP)"/>
            <person name="Matsumoto T."/>
            <person name="Wu J."/>
            <person name="Kanamori H."/>
            <person name="Katayose Y."/>
            <person name="Fujisawa M."/>
            <person name="Namiki N."/>
            <person name="Mizuno H."/>
            <person name="Yamamoto K."/>
            <person name="Antonio B.A."/>
            <person name="Baba T."/>
            <person name="Sakata K."/>
            <person name="Nagamura Y."/>
            <person name="Aoki H."/>
            <person name="Arikawa K."/>
            <person name="Arita K."/>
            <person name="Bito T."/>
            <person name="Chiden Y."/>
            <person name="Fujitsuka N."/>
            <person name="Fukunaka R."/>
            <person name="Hamada M."/>
            <person name="Harada C."/>
            <person name="Hayashi A."/>
            <person name="Hijishita S."/>
            <person name="Honda M."/>
            <person name="Hosokawa S."/>
            <person name="Ichikawa Y."/>
            <person name="Idonuma A."/>
            <person name="Iijima M."/>
            <person name="Ikeda M."/>
            <person name="Ikeno M."/>
            <person name="Ito K."/>
            <person name="Ito S."/>
            <person name="Ito T."/>
            <person name="Ito Y."/>
            <person name="Ito Y."/>
            <person name="Iwabuchi A."/>
            <person name="Kamiya K."/>
            <person name="Karasawa W."/>
            <person name="Kurita K."/>
            <person name="Katagiri S."/>
            <person name="Kikuta A."/>
            <person name="Kobayashi H."/>
            <person name="Kobayashi N."/>
            <person name="Machita K."/>
            <person name="Maehara T."/>
            <person name="Masukawa M."/>
            <person name="Mizubayashi T."/>
            <person name="Mukai Y."/>
            <person name="Nagasaki H."/>
            <person name="Nagata Y."/>
            <person name="Naito S."/>
            <person name="Nakashima M."/>
            <person name="Nakama Y."/>
            <person name="Nakamichi Y."/>
            <person name="Nakamura M."/>
            <person name="Meguro A."/>
            <person name="Negishi M."/>
            <person name="Ohta I."/>
            <person name="Ohta T."/>
            <person name="Okamoto M."/>
            <person name="Ono N."/>
            <person name="Saji S."/>
            <person name="Sakaguchi M."/>
            <person name="Sakai K."/>
            <person name="Shibata M."/>
            <person name="Shimokawa T."/>
            <person name="Song J."/>
            <person name="Takazaki Y."/>
            <person name="Terasawa K."/>
            <person name="Tsugane M."/>
            <person name="Tsuji K."/>
            <person name="Ueda S."/>
            <person name="Waki K."/>
            <person name="Yamagata H."/>
            <person name="Yamamoto M."/>
            <person name="Yamamoto S."/>
            <person name="Yamane H."/>
            <person name="Yoshiki S."/>
            <person name="Yoshihara R."/>
            <person name="Yukawa K."/>
            <person name="Zhong H."/>
            <person name="Yano M."/>
            <person name="Yuan Q."/>
            <person name="Ouyang S."/>
            <person name="Liu J."/>
            <person name="Jones K.M."/>
            <person name="Gansberger K."/>
            <person name="Moffat K."/>
            <person name="Hill J."/>
            <person name="Bera J."/>
            <person name="Fadrosh D."/>
            <person name="Jin S."/>
            <person name="Johri S."/>
            <person name="Kim M."/>
            <person name="Overton L."/>
            <person name="Reardon M."/>
            <person name="Tsitrin T."/>
            <person name="Vuong H."/>
            <person name="Weaver B."/>
            <person name="Ciecko A."/>
            <person name="Tallon L."/>
            <person name="Jackson J."/>
            <person name="Pai G."/>
            <person name="Aken S.V."/>
            <person name="Utterback T."/>
            <person name="Reidmuller S."/>
            <person name="Feldblyum T."/>
            <person name="Hsiao J."/>
            <person name="Zismann V."/>
            <person name="Iobst S."/>
            <person name="de Vazeille A.R."/>
            <person name="Buell C.R."/>
            <person name="Ying K."/>
            <person name="Li Y."/>
            <person name="Lu T."/>
            <person name="Huang Y."/>
            <person name="Zhao Q."/>
            <person name="Feng Q."/>
            <person name="Zhang L."/>
            <person name="Zhu J."/>
            <person name="Weng Q."/>
            <person name="Mu J."/>
            <person name="Lu Y."/>
            <person name="Fan D."/>
            <person name="Liu Y."/>
            <person name="Guan J."/>
            <person name="Zhang Y."/>
            <person name="Yu S."/>
            <person name="Liu X."/>
            <person name="Zhang Y."/>
            <person name="Hong G."/>
            <person name="Han B."/>
            <person name="Choisne N."/>
            <person name="Demange N."/>
            <person name="Orjeda G."/>
            <person name="Samain S."/>
            <person name="Cattolico L."/>
            <person name="Pelletier E."/>
            <person name="Couloux A."/>
            <person name="Segurens B."/>
            <person name="Wincker P."/>
            <person name="D'Hont A."/>
            <person name="Scarpelli C."/>
            <person name="Weissenbach J."/>
            <person name="Salanoubat M."/>
            <person name="Quetier F."/>
            <person name="Yu Y."/>
            <person name="Kim H.R."/>
            <person name="Rambo T."/>
            <person name="Currie J."/>
            <person name="Collura K."/>
            <person name="Luo M."/>
            <person name="Yang T."/>
            <person name="Ammiraju J.S.S."/>
            <person name="Engler F."/>
            <person name="Soderlund C."/>
            <person name="Wing R.A."/>
            <person name="Palmer L.E."/>
            <person name="de la Bastide M."/>
            <person name="Spiegel L."/>
            <person name="Nascimento L."/>
            <person name="Zutavern T."/>
            <person name="O'Shaughnessy A."/>
            <person name="Dike S."/>
            <person name="Dedhia N."/>
            <person name="Preston R."/>
            <person name="Balija V."/>
            <person name="McCombie W.R."/>
            <person name="Chow T."/>
            <person name="Chen H."/>
            <person name="Chung M."/>
            <person name="Chen C."/>
            <person name="Shaw J."/>
            <person name="Wu H."/>
            <person name="Hsiao K."/>
            <person name="Chao Y."/>
            <person name="Chu M."/>
            <person name="Cheng C."/>
            <person name="Hour A."/>
            <person name="Lee P."/>
            <person name="Lin S."/>
            <person name="Lin Y."/>
            <person name="Liou J."/>
            <person name="Liu S."/>
            <person name="Hsing Y."/>
            <person name="Raghuvanshi S."/>
            <person name="Mohanty A."/>
            <person name="Bharti A.K."/>
            <person name="Gaur A."/>
            <person name="Gupta V."/>
            <person name="Kumar D."/>
            <person name="Ravi V."/>
            <person name="Vij S."/>
            <person name="Kapur A."/>
            <person name="Khurana P."/>
            <person name="Khurana P."/>
            <person name="Khurana J.P."/>
            <person name="Tyagi A.K."/>
            <person name="Gaikwad K."/>
            <person name="Singh A."/>
            <person name="Dalal V."/>
            <person name="Srivastava S."/>
            <person name="Dixit A."/>
            <person name="Pal A.K."/>
            <person name="Ghazi I.A."/>
            <person name="Yadav M."/>
            <person name="Pandit A."/>
            <person name="Bhargava A."/>
            <person name="Sureshbabu K."/>
            <person name="Batra K."/>
            <person name="Sharma T.R."/>
            <person name="Mohapatra T."/>
            <person name="Singh N.K."/>
            <person name="Messing J."/>
            <person name="Nelson A.B."/>
            <person name="Fuks G."/>
            <person name="Kavchok S."/>
            <person name="Keizer G."/>
            <person name="Linton E."/>
            <person name="Llaca V."/>
            <person name="Song R."/>
            <person name="Tanyolac B."/>
            <person name="Young S."/>
            <person name="Ho-Il K."/>
            <person name="Hahn J.H."/>
            <person name="Sangsakoo G."/>
            <person name="Vanavichit A."/>
            <person name="de Mattos Luiz.A.T."/>
            <person name="Zimmer P.D."/>
            <person name="Malone G."/>
            <person name="Dellagostin O."/>
            <person name="de Oliveira A.C."/>
            <person name="Bevan M."/>
            <person name="Bancroft I."/>
            <person name="Minx P."/>
            <person name="Cordum H."/>
            <person name="Wilson R."/>
            <person name="Cheng Z."/>
            <person name="Jin W."/>
            <person name="Jiang J."/>
            <person name="Leong S.A."/>
            <person name="Iwama H."/>
            <person name="Gojobori T."/>
            <person name="Itoh T."/>
            <person name="Niimura Y."/>
            <person name="Fujii Y."/>
            <person name="Habara T."/>
            <person name="Sakai H."/>
            <person name="Sato Y."/>
            <person name="Wilson G."/>
            <person name="Kumar K."/>
            <person name="McCouch S."/>
            <person name="Juretic N."/>
            <person name="Hoen D."/>
            <person name="Wright S."/>
            <person name="Bruskiewich R."/>
            <person name="Bureau T."/>
            <person name="Miyao A."/>
            <person name="Hirochika H."/>
            <person name="Nishikawa T."/>
            <person name="Kadowaki K."/>
            <person name="Sugiura M."/>
            <person name="Burr B."/>
            <person name="Sasaki T."/>
        </authorList>
    </citation>
    <scope>NUCLEOTIDE SEQUENCE [LARGE SCALE GENOMIC DNA]</scope>
    <source>
        <strain evidence="3">cv. Nipponbare</strain>
    </source>
</reference>
<reference evidence="2 3" key="3">
    <citation type="journal article" date="2013" name="Rice">
        <title>Improvement of the Oryza sativa Nipponbare reference genome using next generation sequence and optical map data.</title>
        <authorList>
            <person name="Kawahara Y."/>
            <person name="de la Bastide M."/>
            <person name="Hamilton J.P."/>
            <person name="Kanamori H."/>
            <person name="McCombie W.R."/>
            <person name="Ouyang S."/>
            <person name="Schwartz D.C."/>
            <person name="Tanaka T."/>
            <person name="Wu J."/>
            <person name="Zhou S."/>
            <person name="Childs K.L."/>
            <person name="Davidson R.M."/>
            <person name="Lin H."/>
            <person name="Quesada-Ocampo L."/>
            <person name="Vaillancourt B."/>
            <person name="Sakai H."/>
            <person name="Lee S.S."/>
            <person name="Kim J."/>
            <person name="Numa H."/>
            <person name="Itoh T."/>
            <person name="Buell C.R."/>
            <person name="Matsumoto T."/>
        </authorList>
    </citation>
    <scope>NUCLEOTIDE SEQUENCE [LARGE SCALE GENOMIC DNA]</scope>
    <source>
        <strain evidence="3">cv. Nipponbare</strain>
    </source>
</reference>
<feature type="compositionally biased region" description="Basic and acidic residues" evidence="1">
    <location>
        <begin position="48"/>
        <end position="91"/>
    </location>
</feature>
<dbReference type="Gene3D" id="1.25.40.180">
    <property type="match status" value="1"/>
</dbReference>
<dbReference type="SUPFAM" id="SSF48371">
    <property type="entry name" value="ARM repeat"/>
    <property type="match status" value="1"/>
</dbReference>
<name>A0A0P0XZW1_ORYSJ</name>
<proteinExistence type="predicted"/>
<dbReference type="Gramene" id="Os11t0151600-01">
    <property type="protein sequence ID" value="Os11t0151600-01"/>
    <property type="gene ID" value="Os11g0151600"/>
</dbReference>
<dbReference type="EMBL" id="AP014967">
    <property type="protein sequence ID" value="BAT12718.1"/>
    <property type="molecule type" value="Genomic_DNA"/>
</dbReference>
<dbReference type="PANTHER" id="PTHR18034:SF3">
    <property type="entry name" value="PRE-MRNA-SPLICING FACTOR CWC22 HOMOLOG"/>
    <property type="match status" value="1"/>
</dbReference>
<protein>
    <submittedName>
        <fullName evidence="2">Os11g0151600 protein</fullName>
    </submittedName>
</protein>
<organism evidence="2 3">
    <name type="scientific">Oryza sativa subsp. japonica</name>
    <name type="common">Rice</name>
    <dbReference type="NCBI Taxonomy" id="39947"/>
    <lineage>
        <taxon>Eukaryota</taxon>
        <taxon>Viridiplantae</taxon>
        <taxon>Streptophyta</taxon>
        <taxon>Embryophyta</taxon>
        <taxon>Tracheophyta</taxon>
        <taxon>Spermatophyta</taxon>
        <taxon>Magnoliopsida</taxon>
        <taxon>Liliopsida</taxon>
        <taxon>Poales</taxon>
        <taxon>Poaceae</taxon>
        <taxon>BOP clade</taxon>
        <taxon>Oryzoideae</taxon>
        <taxon>Oryzeae</taxon>
        <taxon>Oryzinae</taxon>
        <taxon>Oryza</taxon>
        <taxon>Oryza sativa</taxon>
    </lineage>
</organism>